<dbReference type="Proteomes" id="UP001139887">
    <property type="component" value="Unassembled WGS sequence"/>
</dbReference>
<keyword evidence="3" id="KW-1185">Reference proteome</keyword>
<dbReference type="Pfam" id="PF09820">
    <property type="entry name" value="AAA-ATPase_like"/>
    <property type="match status" value="1"/>
</dbReference>
<evidence type="ECO:0000259" key="1">
    <source>
        <dbReference type="Pfam" id="PF09820"/>
    </source>
</evidence>
<proteinExistence type="predicted"/>
<dbReference type="OrthoDB" id="5584915at2759"/>
<accession>A0A9W8LVT2</accession>
<gene>
    <name evidence="2" type="ORF">IWW36_004969</name>
</gene>
<dbReference type="AlphaFoldDB" id="A0A9W8LVT2"/>
<sequence length="388" mass="43939">MSFFETMQEKKPTCDLEGNGSNDVEGAVDWSLTRIHGSNTGYPSFKQAMKNNGLFIDKTLLCKAFFDIKETVICVSAPVGFGMLTNINILESFFHVVTLNDMPASTTFGICCYHNKPEIIPETAKAQRAELFEPTLLCQQLLPFFNDHFCQHPVIRINLAVRNVLSAIQQWVNSFNPKQLNDKQKACYDILSKTYAEITADLKNCRDNQQDYKTSPKALFACLSDFVGSISPERYIVIVDNCDMPFIELQGKPWDNEIRQMLLELLLQMLKDNDRLLKALLVGTYAFPLNELDLDSVVSINPAFNGCFQQQLKHPLTNEQAIASMFGYTESEVYEVAERLNINEQDKLLFDYYGGYNFGYKGSRFNCAQVFSCAAMIKGHQSSKLLSV</sequence>
<comment type="caution">
    <text evidence="2">The sequence shown here is derived from an EMBL/GenBank/DDBJ whole genome shotgun (WGS) entry which is preliminary data.</text>
</comment>
<name>A0A9W8LVT2_9FUNG</name>
<dbReference type="EMBL" id="JANBUW010000926">
    <property type="protein sequence ID" value="KAJ2844988.1"/>
    <property type="molecule type" value="Genomic_DNA"/>
</dbReference>
<protein>
    <recommendedName>
        <fullName evidence="1">AAA-ATPase-like domain-containing protein</fullName>
    </recommendedName>
</protein>
<feature type="non-terminal residue" evidence="2">
    <location>
        <position position="1"/>
    </location>
</feature>
<feature type="domain" description="AAA-ATPase-like" evidence="1">
    <location>
        <begin position="41"/>
        <end position="283"/>
    </location>
</feature>
<organism evidence="2 3">
    <name type="scientific">Coemansia brasiliensis</name>
    <dbReference type="NCBI Taxonomy" id="2650707"/>
    <lineage>
        <taxon>Eukaryota</taxon>
        <taxon>Fungi</taxon>
        <taxon>Fungi incertae sedis</taxon>
        <taxon>Zoopagomycota</taxon>
        <taxon>Kickxellomycotina</taxon>
        <taxon>Kickxellomycetes</taxon>
        <taxon>Kickxellales</taxon>
        <taxon>Kickxellaceae</taxon>
        <taxon>Coemansia</taxon>
    </lineage>
</organism>
<dbReference type="PANTHER" id="PTHR34825">
    <property type="entry name" value="CONSERVED PROTEIN, WITH A WEAK D-GALACTARATE DEHYDRATASE/ALTRONATE HYDROLASE DOMAIN"/>
    <property type="match status" value="1"/>
</dbReference>
<reference evidence="2" key="1">
    <citation type="submission" date="2022-07" db="EMBL/GenBank/DDBJ databases">
        <title>Phylogenomic reconstructions and comparative analyses of Kickxellomycotina fungi.</title>
        <authorList>
            <person name="Reynolds N.K."/>
            <person name="Stajich J.E."/>
            <person name="Barry K."/>
            <person name="Grigoriev I.V."/>
            <person name="Crous P."/>
            <person name="Smith M.E."/>
        </authorList>
    </citation>
    <scope>NUCLEOTIDE SEQUENCE</scope>
    <source>
        <strain evidence="2">NRRL 1566</strain>
    </source>
</reference>
<dbReference type="PANTHER" id="PTHR34825:SF1">
    <property type="entry name" value="AAA-ATPASE-LIKE DOMAIN-CONTAINING PROTEIN"/>
    <property type="match status" value="1"/>
</dbReference>
<evidence type="ECO:0000313" key="3">
    <source>
        <dbReference type="Proteomes" id="UP001139887"/>
    </source>
</evidence>
<dbReference type="InterPro" id="IPR018631">
    <property type="entry name" value="AAA-ATPase-like_dom"/>
</dbReference>
<evidence type="ECO:0000313" key="2">
    <source>
        <dbReference type="EMBL" id="KAJ2844988.1"/>
    </source>
</evidence>